<dbReference type="Gene3D" id="3.80.10.10">
    <property type="entry name" value="Ribonuclease Inhibitor"/>
    <property type="match status" value="1"/>
</dbReference>
<dbReference type="HOGENOM" id="CLU_047863_0_0_1"/>
<organism evidence="1 2">
    <name type="scientific">Piloderma croceum (strain F 1598)</name>
    <dbReference type="NCBI Taxonomy" id="765440"/>
    <lineage>
        <taxon>Eukaryota</taxon>
        <taxon>Fungi</taxon>
        <taxon>Dikarya</taxon>
        <taxon>Basidiomycota</taxon>
        <taxon>Agaricomycotina</taxon>
        <taxon>Agaricomycetes</taxon>
        <taxon>Agaricomycetidae</taxon>
        <taxon>Atheliales</taxon>
        <taxon>Atheliaceae</taxon>
        <taxon>Piloderma</taxon>
    </lineage>
</organism>
<protein>
    <recommendedName>
        <fullName evidence="3">F-box domain-containing protein</fullName>
    </recommendedName>
</protein>
<dbReference type="OrthoDB" id="2685413at2759"/>
<dbReference type="AlphaFoldDB" id="A0A0C3G3D1"/>
<dbReference type="Proteomes" id="UP000054166">
    <property type="component" value="Unassembled WGS sequence"/>
</dbReference>
<dbReference type="InterPro" id="IPR032675">
    <property type="entry name" value="LRR_dom_sf"/>
</dbReference>
<evidence type="ECO:0008006" key="3">
    <source>
        <dbReference type="Google" id="ProtNLM"/>
    </source>
</evidence>
<gene>
    <name evidence="1" type="ORF">PILCRDRAFT_816335</name>
</gene>
<reference evidence="1 2" key="1">
    <citation type="submission" date="2014-04" db="EMBL/GenBank/DDBJ databases">
        <authorList>
            <consortium name="DOE Joint Genome Institute"/>
            <person name="Kuo A."/>
            <person name="Tarkka M."/>
            <person name="Buscot F."/>
            <person name="Kohler A."/>
            <person name="Nagy L.G."/>
            <person name="Floudas D."/>
            <person name="Copeland A."/>
            <person name="Barry K.W."/>
            <person name="Cichocki N."/>
            <person name="Veneault-Fourrey C."/>
            <person name="LaButti K."/>
            <person name="Lindquist E.A."/>
            <person name="Lipzen A."/>
            <person name="Lundell T."/>
            <person name="Morin E."/>
            <person name="Murat C."/>
            <person name="Sun H."/>
            <person name="Tunlid A."/>
            <person name="Henrissat B."/>
            <person name="Grigoriev I.V."/>
            <person name="Hibbett D.S."/>
            <person name="Martin F."/>
            <person name="Nordberg H.P."/>
            <person name="Cantor M.N."/>
            <person name="Hua S.X."/>
        </authorList>
    </citation>
    <scope>NUCLEOTIDE SEQUENCE [LARGE SCALE GENOMIC DNA]</scope>
    <source>
        <strain evidence="1 2">F 1598</strain>
    </source>
</reference>
<evidence type="ECO:0000313" key="2">
    <source>
        <dbReference type="Proteomes" id="UP000054166"/>
    </source>
</evidence>
<dbReference type="STRING" id="765440.A0A0C3G3D1"/>
<evidence type="ECO:0000313" key="1">
    <source>
        <dbReference type="EMBL" id="KIM86389.1"/>
    </source>
</evidence>
<sequence>MCGNYWNRDDESAKWHDELMKWHNKRSHEILITIVESDFGNRIQKLRIYAASDGQTDTLGLQMDLLISALPKLTRLKILECNGFLPLFTAFAGSLATLPRLKTLLLSEYDYVAPSTNQQIHLPPHLDRLTLCDGWDSYFSVDGLPNSSVKNLHITTRYPDTIIPRIIGSPHFIENLTHLSWLFDDAIDSDASTSIFQIALRYGANLKCLRVKGCLSPAPHSRYFRQRTGTVPETLPHLTEFGIYVTSDHSDPDFFPAVCDFLKPKVARLIHLELGSPGTTAAQDDLGYDGGRGCWALFKNNAHRRIPFVLESLSMPLPAGKANFGLHYSRLIPRSVTTLSLSGHDLPHNSIRQIFKVPRSKKRGPSWPPNLRLVCIHINSLSYHFNNPACEWEWECTLVDLLAKSIPTIRVVKIMDSYQNVCNFWSIDREDIPEDERDEYWPIQSQHVRSTQWDYRQSSVMRNEMLEQLDCEDTWFEEG</sequence>
<reference evidence="2" key="2">
    <citation type="submission" date="2015-01" db="EMBL/GenBank/DDBJ databases">
        <title>Evolutionary Origins and Diversification of the Mycorrhizal Mutualists.</title>
        <authorList>
            <consortium name="DOE Joint Genome Institute"/>
            <consortium name="Mycorrhizal Genomics Consortium"/>
            <person name="Kohler A."/>
            <person name="Kuo A."/>
            <person name="Nagy L.G."/>
            <person name="Floudas D."/>
            <person name="Copeland A."/>
            <person name="Barry K.W."/>
            <person name="Cichocki N."/>
            <person name="Veneault-Fourrey C."/>
            <person name="LaButti K."/>
            <person name="Lindquist E.A."/>
            <person name="Lipzen A."/>
            <person name="Lundell T."/>
            <person name="Morin E."/>
            <person name="Murat C."/>
            <person name="Riley R."/>
            <person name="Ohm R."/>
            <person name="Sun H."/>
            <person name="Tunlid A."/>
            <person name="Henrissat B."/>
            <person name="Grigoriev I.V."/>
            <person name="Hibbett D.S."/>
            <person name="Martin F."/>
        </authorList>
    </citation>
    <scope>NUCLEOTIDE SEQUENCE [LARGE SCALE GENOMIC DNA]</scope>
    <source>
        <strain evidence="2">F 1598</strain>
    </source>
</reference>
<name>A0A0C3G3D1_PILCF</name>
<dbReference type="EMBL" id="KN832982">
    <property type="protein sequence ID" value="KIM86389.1"/>
    <property type="molecule type" value="Genomic_DNA"/>
</dbReference>
<keyword evidence="2" id="KW-1185">Reference proteome</keyword>
<accession>A0A0C3G3D1</accession>
<dbReference type="InParanoid" id="A0A0C3G3D1"/>
<dbReference type="SUPFAM" id="SSF52047">
    <property type="entry name" value="RNI-like"/>
    <property type="match status" value="1"/>
</dbReference>
<proteinExistence type="predicted"/>